<dbReference type="InterPro" id="IPR055217">
    <property type="entry name" value="TPR_EMC2"/>
</dbReference>
<dbReference type="PROSITE" id="PS50005">
    <property type="entry name" value="TPR"/>
    <property type="match status" value="1"/>
</dbReference>
<dbReference type="InterPro" id="IPR011990">
    <property type="entry name" value="TPR-like_helical_dom_sf"/>
</dbReference>
<sequence>MVGVAEEAELNRLESQVENGGGEVWEYLCLVKKLKVRRSDMVLRYGLALLKDSKARSKLGGDVWTLYEQVAIAAMDCRRLDVAKDCVQTLMKKFPDSIRVGRLEGMWFEAKGSWDKADKIYSGLLEEQPLDPQIHKRKIAIAKAQGNLLGAVEGLNKYLEIYMADHDAWRELADLYISLQMYKQAAFCFEELIVAQPSNPLFHLSYAEVLYTLGGLENLKLAKKYYAAAINLTGGKNTKALYGVCLCGVAINQLAKGRSREEKESPEIQSLAAAALIKDYKQRSTEKAPLVTSILEQMKAISL</sequence>
<dbReference type="EMBL" id="GCHU01001845">
    <property type="protein sequence ID" value="JAG89361.1"/>
    <property type="molecule type" value="Transcribed_RNA"/>
</dbReference>
<comment type="subunit">
    <text evidence="4">Component of the ER membrane protein complex (EMC).</text>
</comment>
<accession>A0A0C9RQJ8</accession>
<reference evidence="6" key="1">
    <citation type="submission" date="2015-02" db="EMBL/GenBank/DDBJ databases">
        <title>A transcriptome of Wollemia nobilis - a relic of Gondwana.</title>
        <authorList>
            <person name="Chia J.Y."/>
            <person name="Leong Y.S."/>
            <person name="Abdul Karim S."/>
            <person name="Wan Azmi N."/>
            <person name="Hercus R."/>
            <person name="Croft L."/>
        </authorList>
    </citation>
    <scope>NUCLEOTIDE SEQUENCE</scope>
    <source>
        <strain evidence="6">MaeBrown</strain>
        <tissue evidence="6">Leaf</tissue>
    </source>
</reference>
<dbReference type="PANTHER" id="PTHR12760">
    <property type="entry name" value="TETRATRICOPEPTIDE REPEAT PROTEIN"/>
    <property type="match status" value="1"/>
</dbReference>
<keyword evidence="4" id="KW-0256">Endoplasmic reticulum</keyword>
<dbReference type="InterPro" id="IPR039856">
    <property type="entry name" value="EMC2-like"/>
</dbReference>
<comment type="function">
    <text evidence="4">Part of the endoplasmic reticulum membrane protein complex (EMC) that enables the energy-independent insertion into endoplasmic reticulum membranes of newly synthesized membrane proteins.</text>
</comment>
<dbReference type="InterPro" id="IPR019734">
    <property type="entry name" value="TPR_rpt"/>
</dbReference>
<evidence type="ECO:0000256" key="4">
    <source>
        <dbReference type="RuleBase" id="RU367091"/>
    </source>
</evidence>
<evidence type="ECO:0000313" key="6">
    <source>
        <dbReference type="EMBL" id="JAG89361.1"/>
    </source>
</evidence>
<keyword evidence="1" id="KW-0677">Repeat</keyword>
<proteinExistence type="inferred from homology"/>
<dbReference type="Pfam" id="PF22890">
    <property type="entry name" value="TPR_EMC2"/>
    <property type="match status" value="1"/>
</dbReference>
<comment type="similarity">
    <text evidence="4">Belongs to the EMC2 family.</text>
</comment>
<feature type="repeat" description="TPR" evidence="3">
    <location>
        <begin position="166"/>
        <end position="199"/>
    </location>
</feature>
<name>A0A0C9RQJ8_9CONI</name>
<evidence type="ECO:0000259" key="5">
    <source>
        <dbReference type="Pfam" id="PF22890"/>
    </source>
</evidence>
<comment type="subcellular location">
    <subcellularLocation>
        <location evidence="4">Endoplasmic reticulum membrane</location>
        <topology evidence="4">Peripheral membrane protein</topology>
        <orientation evidence="4">Cytoplasmic side</orientation>
    </subcellularLocation>
</comment>
<dbReference type="AlphaFoldDB" id="A0A0C9RQJ8"/>
<dbReference type="SUPFAM" id="SSF48452">
    <property type="entry name" value="TPR-like"/>
    <property type="match status" value="1"/>
</dbReference>
<feature type="domain" description="EMC2 TPR-like" evidence="5">
    <location>
        <begin position="100"/>
        <end position="209"/>
    </location>
</feature>
<evidence type="ECO:0000256" key="3">
    <source>
        <dbReference type="PROSITE-ProRule" id="PRU00339"/>
    </source>
</evidence>
<protein>
    <recommendedName>
        <fullName evidence="4">ER membrane protein complex subunit 2</fullName>
    </recommendedName>
</protein>
<evidence type="ECO:0000256" key="2">
    <source>
        <dbReference type="ARBA" id="ARBA00022803"/>
    </source>
</evidence>
<evidence type="ECO:0000256" key="1">
    <source>
        <dbReference type="ARBA" id="ARBA00022737"/>
    </source>
</evidence>
<dbReference type="GO" id="GO:0072546">
    <property type="term" value="C:EMC complex"/>
    <property type="evidence" value="ECO:0007669"/>
    <property type="project" value="UniProtKB-UniRule"/>
</dbReference>
<organism evidence="6">
    <name type="scientific">Wollemia nobilis</name>
    <dbReference type="NCBI Taxonomy" id="56998"/>
    <lineage>
        <taxon>Eukaryota</taxon>
        <taxon>Viridiplantae</taxon>
        <taxon>Streptophyta</taxon>
        <taxon>Embryophyta</taxon>
        <taxon>Tracheophyta</taxon>
        <taxon>Spermatophyta</taxon>
        <taxon>Pinopsida</taxon>
        <taxon>Pinidae</taxon>
        <taxon>Conifers II</taxon>
        <taxon>Araucariales</taxon>
        <taxon>Araucariaceae</taxon>
        <taxon>Wollemia</taxon>
    </lineage>
</organism>
<keyword evidence="2 3" id="KW-0802">TPR repeat</keyword>
<dbReference type="FunFam" id="1.25.40.10:FF:000326">
    <property type="entry name" value="ER membrane protein complex subunit 2"/>
    <property type="match status" value="1"/>
</dbReference>
<dbReference type="Gene3D" id="1.25.40.10">
    <property type="entry name" value="Tetratricopeptide repeat domain"/>
    <property type="match status" value="1"/>
</dbReference>
<keyword evidence="4" id="KW-0472">Membrane</keyword>